<comment type="function">
    <text evidence="7">Possesses RNA 5'-triphosphatase and diphosphatase activities, but displays a poor protein-tyrosine phosphatase activity. In addition, has phosphatase activity with ATP, ADP and O-methylfluorescein phosphate (in vitro). Binds to RNA. May participate in nuclear mRNA metabolism.</text>
</comment>
<feature type="compositionally biased region" description="Gly residues" evidence="12">
    <location>
        <begin position="47"/>
        <end position="58"/>
    </location>
</feature>
<dbReference type="InterPro" id="IPR000340">
    <property type="entry name" value="Dual-sp_phosphatase_cat-dom"/>
</dbReference>
<dbReference type="PANTHER" id="PTHR10367:SF18">
    <property type="entry name" value="RNA_RNP COMPLEX-1-INTERACTING PHOSPHATASE"/>
    <property type="match status" value="1"/>
</dbReference>
<dbReference type="OrthoDB" id="428974at2759"/>
<evidence type="ECO:0000256" key="12">
    <source>
        <dbReference type="SAM" id="MobiDB-lite"/>
    </source>
</evidence>
<proteinExistence type="inferred from homology"/>
<comment type="similarity">
    <text evidence="2">Belongs to the protein-tyrosine phosphatase family. Non-receptor class dual specificity subfamily.</text>
</comment>
<dbReference type="InterPro" id="IPR000387">
    <property type="entry name" value="Tyr_Pase_dom"/>
</dbReference>
<keyword evidence="15" id="KW-1185">Reference proteome</keyword>
<dbReference type="InterPro" id="IPR029021">
    <property type="entry name" value="Prot-tyrosine_phosphatase-like"/>
</dbReference>
<comment type="subunit">
    <text evidence="8">Monomer. May interact with SFRS7 and SFRS9/SRP30C.</text>
</comment>
<evidence type="ECO:0000256" key="9">
    <source>
        <dbReference type="ARBA" id="ARBA00068666"/>
    </source>
</evidence>
<feature type="region of interest" description="Disordered" evidence="12">
    <location>
        <begin position="1"/>
        <end position="131"/>
    </location>
</feature>
<feature type="domain" description="Tyrosine-protein phosphatase" evidence="13">
    <location>
        <begin position="158"/>
        <end position="306"/>
    </location>
</feature>
<name>A0A6P9D4T1_PANGU</name>
<dbReference type="InterPro" id="IPR016130">
    <property type="entry name" value="Tyr_Pase_AS"/>
</dbReference>
<dbReference type="Gene3D" id="3.90.190.10">
    <property type="entry name" value="Protein tyrosine phosphatase superfamily"/>
    <property type="match status" value="1"/>
</dbReference>
<dbReference type="CDD" id="cd17665">
    <property type="entry name" value="DSP_DUSP11"/>
    <property type="match status" value="1"/>
</dbReference>
<dbReference type="SMART" id="SM00195">
    <property type="entry name" value="DSPc"/>
    <property type="match status" value="1"/>
</dbReference>
<evidence type="ECO:0000256" key="5">
    <source>
        <dbReference type="ARBA" id="ARBA00022912"/>
    </source>
</evidence>
<feature type="region of interest" description="Disordered" evidence="12">
    <location>
        <begin position="300"/>
        <end position="320"/>
    </location>
</feature>
<dbReference type="Proteomes" id="UP001652622">
    <property type="component" value="Unplaced"/>
</dbReference>
<dbReference type="GO" id="GO:0005634">
    <property type="term" value="C:nucleus"/>
    <property type="evidence" value="ECO:0007669"/>
    <property type="project" value="UniProtKB-SubCell"/>
</dbReference>
<keyword evidence="3" id="KW-0378">Hydrolase</keyword>
<dbReference type="PROSITE" id="PS50054">
    <property type="entry name" value="TYR_PHOSPHATASE_DUAL"/>
    <property type="match status" value="1"/>
</dbReference>
<dbReference type="AlphaFoldDB" id="A0A6P9D4T1"/>
<accession>A0A6P9D4T1</accession>
<organism evidence="15 16">
    <name type="scientific">Pantherophis guttatus</name>
    <name type="common">Corn snake</name>
    <name type="synonym">Elaphe guttata</name>
    <dbReference type="NCBI Taxonomy" id="94885"/>
    <lineage>
        <taxon>Eukaryota</taxon>
        <taxon>Metazoa</taxon>
        <taxon>Chordata</taxon>
        <taxon>Craniata</taxon>
        <taxon>Vertebrata</taxon>
        <taxon>Euteleostomi</taxon>
        <taxon>Lepidosauria</taxon>
        <taxon>Squamata</taxon>
        <taxon>Bifurcata</taxon>
        <taxon>Unidentata</taxon>
        <taxon>Episquamata</taxon>
        <taxon>Toxicofera</taxon>
        <taxon>Serpentes</taxon>
        <taxon>Colubroidea</taxon>
        <taxon>Colubridae</taxon>
        <taxon>Colubrinae</taxon>
        <taxon>Pantherophis</taxon>
    </lineage>
</organism>
<protein>
    <recommendedName>
        <fullName evidence="9">RNA/RNP complex-1-interacting phosphatase</fullName>
    </recommendedName>
    <alternativeName>
        <fullName evidence="10">Dual specificity protein phosphatase 11</fullName>
    </alternativeName>
    <alternativeName>
        <fullName evidence="11">Phosphatase that interacts with RNA/RNP complex 1</fullName>
    </alternativeName>
</protein>
<dbReference type="InterPro" id="IPR020422">
    <property type="entry name" value="TYR_PHOSPHATASE_DUAL_dom"/>
</dbReference>
<dbReference type="PROSITE" id="PS50056">
    <property type="entry name" value="TYR_PHOSPHATASE_2"/>
    <property type="match status" value="1"/>
</dbReference>
<comment type="subcellular location">
    <subcellularLocation>
        <location evidence="1">Nucleus</location>
    </subcellularLocation>
</comment>
<feature type="domain" description="Tyrosine specific protein phosphatases" evidence="14">
    <location>
        <begin position="226"/>
        <end position="295"/>
    </location>
</feature>
<evidence type="ECO:0000256" key="3">
    <source>
        <dbReference type="ARBA" id="ARBA00022801"/>
    </source>
</evidence>
<dbReference type="FunFam" id="3.90.190.10:FF:000064">
    <property type="entry name" value="RNA/RNP complex-1-interacting phosphatase homolog"/>
    <property type="match status" value="1"/>
</dbReference>
<keyword evidence="5" id="KW-0904">Protein phosphatase</keyword>
<evidence type="ECO:0000256" key="11">
    <source>
        <dbReference type="ARBA" id="ARBA00080235"/>
    </source>
</evidence>
<dbReference type="GO" id="GO:0004721">
    <property type="term" value="F:phosphoprotein phosphatase activity"/>
    <property type="evidence" value="ECO:0007669"/>
    <property type="project" value="UniProtKB-KW"/>
</dbReference>
<dbReference type="GO" id="GO:0003723">
    <property type="term" value="F:RNA binding"/>
    <property type="evidence" value="ECO:0007669"/>
    <property type="project" value="UniProtKB-KW"/>
</dbReference>
<dbReference type="GO" id="GO:0004651">
    <property type="term" value="F:polynucleotide 5'-phosphatase activity"/>
    <property type="evidence" value="ECO:0007669"/>
    <property type="project" value="TreeGrafter"/>
</dbReference>
<evidence type="ECO:0000256" key="4">
    <source>
        <dbReference type="ARBA" id="ARBA00022884"/>
    </source>
</evidence>
<dbReference type="InParanoid" id="A0A6P9D4T1"/>
<reference evidence="16" key="1">
    <citation type="submission" date="2025-08" db="UniProtKB">
        <authorList>
            <consortium name="RefSeq"/>
        </authorList>
    </citation>
    <scope>IDENTIFICATION</scope>
    <source>
        <tissue evidence="16">Blood</tissue>
    </source>
</reference>
<evidence type="ECO:0000256" key="10">
    <source>
        <dbReference type="ARBA" id="ARBA00076572"/>
    </source>
</evidence>
<dbReference type="InterPro" id="IPR051029">
    <property type="entry name" value="mRNA_Capping_Enz/RNA_Phosphat"/>
</dbReference>
<dbReference type="Pfam" id="PF00782">
    <property type="entry name" value="DSPc"/>
    <property type="match status" value="1"/>
</dbReference>
<evidence type="ECO:0000313" key="15">
    <source>
        <dbReference type="Proteomes" id="UP001652622"/>
    </source>
</evidence>
<evidence type="ECO:0000256" key="1">
    <source>
        <dbReference type="ARBA" id="ARBA00004123"/>
    </source>
</evidence>
<evidence type="ECO:0000313" key="16">
    <source>
        <dbReference type="RefSeq" id="XP_034286620.1"/>
    </source>
</evidence>
<evidence type="ECO:0000259" key="13">
    <source>
        <dbReference type="PROSITE" id="PS50054"/>
    </source>
</evidence>
<sequence length="441" mass="49096">MAFGSGGRLGARAGRLGLPFRGGPERLSWPEEQAEGGWAHARYLGPSAGGAAQGGSGVAVGVPRVPPLRPGGWQGRAGSSGSAHGRKPEAAEAGSPGQQRPGGGGGGGDGRGEGGGGPRGPMGKRRNGLPDRWTDYLPLGKRMSGTRFIAFKVPLKKSFEWRLAPDERFSPLDLITQVKEQKEELGLIIDLTYTKRYYEPMELPDTLQYCKILTIGHEVPNNAIVSKFKSAVKKFLKENQHNDKLIGVHCTHGLNRTGYLVCRYLIDVEGMDPNMAIELFNRCRGHSIERKNYISALQKTSGTRNHHHMNVSQRDWRKGPVDYTPSPDYEVADCGPQNWKHTPRNFPFRRGGRSQKRKHSQIWNQNLITCYSEGNQAYSPQHPPAADIMHQRSGHNARPSNRLLSQEQFQGYQRPSFQELNPHGSLQQYRNQTDKQHYWIP</sequence>
<dbReference type="PANTHER" id="PTHR10367">
    <property type="entry name" value="MRNA-CAPPING ENZYME"/>
    <property type="match status" value="1"/>
</dbReference>
<dbReference type="OMA" id="GWAHARY"/>
<evidence type="ECO:0000259" key="14">
    <source>
        <dbReference type="PROSITE" id="PS50056"/>
    </source>
</evidence>
<dbReference type="KEGG" id="pgut:117673368"/>
<evidence type="ECO:0000256" key="6">
    <source>
        <dbReference type="ARBA" id="ARBA00023242"/>
    </source>
</evidence>
<keyword evidence="4" id="KW-0694">RNA-binding</keyword>
<dbReference type="SUPFAM" id="SSF52799">
    <property type="entry name" value="(Phosphotyrosine protein) phosphatases II"/>
    <property type="match status" value="1"/>
</dbReference>
<dbReference type="RefSeq" id="XP_034286620.1">
    <property type="nucleotide sequence ID" value="XM_034430729.2"/>
</dbReference>
<feature type="compositionally biased region" description="Gly residues" evidence="12">
    <location>
        <begin position="100"/>
        <end position="120"/>
    </location>
</feature>
<evidence type="ECO:0000256" key="2">
    <source>
        <dbReference type="ARBA" id="ARBA00008601"/>
    </source>
</evidence>
<evidence type="ECO:0000256" key="7">
    <source>
        <dbReference type="ARBA" id="ARBA00054725"/>
    </source>
</evidence>
<keyword evidence="6" id="KW-0539">Nucleus</keyword>
<gene>
    <name evidence="16" type="primary">LOC117673368</name>
</gene>
<evidence type="ECO:0000256" key="8">
    <source>
        <dbReference type="ARBA" id="ARBA00065987"/>
    </source>
</evidence>
<feature type="compositionally biased region" description="Low complexity" evidence="12">
    <location>
        <begin position="10"/>
        <end position="27"/>
    </location>
</feature>
<dbReference type="PROSITE" id="PS00383">
    <property type="entry name" value="TYR_PHOSPHATASE_1"/>
    <property type="match status" value="1"/>
</dbReference>